<comment type="similarity">
    <text evidence="3">Belongs to the LptF/LptG family.</text>
</comment>
<sequence>MFNLIEKYIGRTIIYSILMTLLILISLSGIIKFVEQLKKIGDGKYTICHAGFFTILTIPRDIEVFFPMAVLLGALLGLGSLASCSELVVMQVAGFSRLQIAISVMKTTIPLVILTIFIGEWITPSAEQWARNYRAKKIIGQPLMVTDRGLWAKDSNFFIHIRRVIDKYNIKEISIYQFDIEKKLQAIFFASSGEYNSHTHVWKLSKVDQLFINNENEVIGSHSLFMDWKTNLNPEKLGMISLEPDSLSIRGLYKYIRYLKDSKQDAPIYQLSIWKKILSPFSITVMMLLALSFIFGSLRNVVMGIRILIGIFGGFIFYLLNEGFANLSLVYGMPPIIAAVLPNIFFFVFSIFLLIKSQ</sequence>
<evidence type="ECO:0000256" key="6">
    <source>
        <dbReference type="ARBA" id="ARBA00022989"/>
    </source>
</evidence>
<dbReference type="PANTHER" id="PTHR33529">
    <property type="entry name" value="SLR0882 PROTEIN-RELATED"/>
    <property type="match status" value="1"/>
</dbReference>
<keyword evidence="7 9" id="KW-0472">Membrane</keyword>
<dbReference type="Proteomes" id="UP000069926">
    <property type="component" value="Chromosome"/>
</dbReference>
<proteinExistence type="inferred from homology"/>
<dbReference type="PANTHER" id="PTHR33529:SF2">
    <property type="entry name" value="LIPOPOLYSACCHARIDE EXPORT SYSTEM PERMEASE PROTEIN LPTG"/>
    <property type="match status" value="1"/>
</dbReference>
<feature type="transmembrane region" description="Helical" evidence="9">
    <location>
        <begin position="100"/>
        <end position="122"/>
    </location>
</feature>
<feature type="transmembrane region" description="Helical" evidence="9">
    <location>
        <begin position="303"/>
        <end position="320"/>
    </location>
</feature>
<name>A0A120HPY5_9GAMM</name>
<organism evidence="10 11">
    <name type="scientific">Candidatus Arsenophonus lipoptenae</name>
    <dbReference type="NCBI Taxonomy" id="634113"/>
    <lineage>
        <taxon>Bacteria</taxon>
        <taxon>Pseudomonadati</taxon>
        <taxon>Pseudomonadota</taxon>
        <taxon>Gammaproteobacteria</taxon>
        <taxon>Enterobacterales</taxon>
        <taxon>Morganellaceae</taxon>
        <taxon>Arsenophonus</taxon>
    </lineage>
</organism>
<evidence type="ECO:0000313" key="10">
    <source>
        <dbReference type="EMBL" id="AMA65190.1"/>
    </source>
</evidence>
<evidence type="ECO:0000256" key="3">
    <source>
        <dbReference type="ARBA" id="ARBA00007725"/>
    </source>
</evidence>
<evidence type="ECO:0000256" key="7">
    <source>
        <dbReference type="ARBA" id="ARBA00023136"/>
    </source>
</evidence>
<dbReference type="InterPro" id="IPR005495">
    <property type="entry name" value="LptG/LptF_permease"/>
</dbReference>
<feature type="transmembrane region" description="Helical" evidence="9">
    <location>
        <begin position="65"/>
        <end position="88"/>
    </location>
</feature>
<dbReference type="GO" id="GO:0043190">
    <property type="term" value="C:ATP-binding cassette (ABC) transporter complex"/>
    <property type="evidence" value="ECO:0007669"/>
    <property type="project" value="InterPro"/>
</dbReference>
<accession>A0A120HPY5</accession>
<gene>
    <name evidence="10" type="primary">lptG</name>
    <name evidence="10" type="ORF">AUT07_00639</name>
</gene>
<evidence type="ECO:0000256" key="1">
    <source>
        <dbReference type="ARBA" id="ARBA00002265"/>
    </source>
</evidence>
<evidence type="ECO:0000256" key="8">
    <source>
        <dbReference type="ARBA" id="ARBA00026081"/>
    </source>
</evidence>
<comment type="subunit">
    <text evidence="8">Component of the lipopolysaccharide transport and assembly complex. The LptBFG transporter is composed of two ATP-binding proteins (LptB) and two transmembrane proteins (LptF and LptG).</text>
</comment>
<keyword evidence="4" id="KW-1003">Cell membrane</keyword>
<feature type="transmembrane region" description="Helical" evidence="9">
    <location>
        <begin position="12"/>
        <end position="31"/>
    </location>
</feature>
<dbReference type="KEGG" id="asy:AUT07_00639"/>
<comment type="function">
    <text evidence="1">Part of the ABC transporter complex LptBFG involved in the translocation of lipopolysaccharide (LPS) from the inner membrane to the outer membrane.</text>
</comment>
<reference evidence="10 11" key="1">
    <citation type="submission" date="2016-01" db="EMBL/GenBank/DDBJ databases">
        <title>Genome sequence of Ca. Arsenophonus lipopteni, the exclusive symbiont of a blood sucking fly Lipoptena cervi (Diptera: Hippoboscidae).</title>
        <authorList>
            <person name="Novakova E."/>
            <person name="Hypsa V."/>
            <person name="Nguyen P."/>
            <person name="Husnik F."/>
            <person name="Darby A.C."/>
        </authorList>
    </citation>
    <scope>NUCLEOTIDE SEQUENCE [LARGE SCALE GENOMIC DNA]</scope>
    <source>
        <strain evidence="10 11">CB</strain>
    </source>
</reference>
<dbReference type="PATRIC" id="fig|634113.3.peg.603"/>
<evidence type="ECO:0000256" key="4">
    <source>
        <dbReference type="ARBA" id="ARBA00022475"/>
    </source>
</evidence>
<dbReference type="InterPro" id="IPR030923">
    <property type="entry name" value="LptG"/>
</dbReference>
<dbReference type="OrthoDB" id="9776227at2"/>
<comment type="subcellular location">
    <subcellularLocation>
        <location evidence="2">Cell membrane</location>
        <topology evidence="2">Multi-pass membrane protein</topology>
    </subcellularLocation>
</comment>
<dbReference type="GO" id="GO:0055085">
    <property type="term" value="P:transmembrane transport"/>
    <property type="evidence" value="ECO:0007669"/>
    <property type="project" value="InterPro"/>
</dbReference>
<keyword evidence="6 9" id="KW-1133">Transmembrane helix</keyword>
<protein>
    <submittedName>
        <fullName evidence="10">Lipopolysaccharide export system permease protein LptG</fullName>
    </submittedName>
</protein>
<feature type="transmembrane region" description="Helical" evidence="9">
    <location>
        <begin position="277"/>
        <end position="296"/>
    </location>
</feature>
<dbReference type="EMBL" id="CP013920">
    <property type="protein sequence ID" value="AMA65190.1"/>
    <property type="molecule type" value="Genomic_DNA"/>
</dbReference>
<dbReference type="Pfam" id="PF03739">
    <property type="entry name" value="LptF_LptG"/>
    <property type="match status" value="1"/>
</dbReference>
<feature type="transmembrane region" description="Helical" evidence="9">
    <location>
        <begin position="332"/>
        <end position="355"/>
    </location>
</feature>
<dbReference type="AlphaFoldDB" id="A0A120HPY5"/>
<keyword evidence="11" id="KW-1185">Reference proteome</keyword>
<evidence type="ECO:0000256" key="2">
    <source>
        <dbReference type="ARBA" id="ARBA00004651"/>
    </source>
</evidence>
<dbReference type="NCBIfam" id="TIGR04408">
    <property type="entry name" value="LptG_lptG"/>
    <property type="match status" value="1"/>
</dbReference>
<evidence type="ECO:0000256" key="9">
    <source>
        <dbReference type="SAM" id="Phobius"/>
    </source>
</evidence>
<evidence type="ECO:0000256" key="5">
    <source>
        <dbReference type="ARBA" id="ARBA00022692"/>
    </source>
</evidence>
<evidence type="ECO:0000313" key="11">
    <source>
        <dbReference type="Proteomes" id="UP000069926"/>
    </source>
</evidence>
<keyword evidence="5 9" id="KW-0812">Transmembrane</keyword>
<dbReference type="RefSeq" id="WP_066284037.1">
    <property type="nucleotide sequence ID" value="NZ_CP013920.1"/>
</dbReference>
<dbReference type="GO" id="GO:0015920">
    <property type="term" value="P:lipopolysaccharide transport"/>
    <property type="evidence" value="ECO:0007669"/>
    <property type="project" value="TreeGrafter"/>
</dbReference>
<dbReference type="STRING" id="634113.AUT07_00639"/>